<dbReference type="InterPro" id="IPR014008">
    <property type="entry name" value="Cbl_synth_MTase_CbiT"/>
</dbReference>
<keyword evidence="5" id="KW-0949">S-adenosyl-L-methionine</keyword>
<dbReference type="KEGG" id="cace:CACET_c00600"/>
<gene>
    <name evidence="7" type="primary">cbiT</name>
    <name evidence="7" type="ORF">CACET_c00600</name>
</gene>
<dbReference type="GO" id="GO:0009236">
    <property type="term" value="P:cobalamin biosynthetic process"/>
    <property type="evidence" value="ECO:0007669"/>
    <property type="project" value="UniProtKB-UniPathway"/>
</dbReference>
<proteinExistence type="predicted"/>
<evidence type="ECO:0000256" key="3">
    <source>
        <dbReference type="ARBA" id="ARBA00022603"/>
    </source>
</evidence>
<evidence type="ECO:0000256" key="4">
    <source>
        <dbReference type="ARBA" id="ARBA00022679"/>
    </source>
</evidence>
<evidence type="ECO:0000256" key="2">
    <source>
        <dbReference type="ARBA" id="ARBA00022573"/>
    </source>
</evidence>
<evidence type="ECO:0000256" key="5">
    <source>
        <dbReference type="ARBA" id="ARBA00022691"/>
    </source>
</evidence>
<dbReference type="CDD" id="cd02440">
    <property type="entry name" value="AdoMet_MTases"/>
    <property type="match status" value="1"/>
</dbReference>
<dbReference type="EMBL" id="CP009687">
    <property type="protein sequence ID" value="AKL93578.1"/>
    <property type="molecule type" value="Genomic_DNA"/>
</dbReference>
<accession>A0A0D8IA42</accession>
<evidence type="ECO:0000313" key="8">
    <source>
        <dbReference type="Proteomes" id="UP000035704"/>
    </source>
</evidence>
<keyword evidence="4 7" id="KW-0808">Transferase</keyword>
<evidence type="ECO:0000256" key="1">
    <source>
        <dbReference type="ARBA" id="ARBA00004953"/>
    </source>
</evidence>
<dbReference type="GO" id="GO:0032259">
    <property type="term" value="P:methylation"/>
    <property type="evidence" value="ECO:0007669"/>
    <property type="project" value="UniProtKB-KW"/>
</dbReference>
<evidence type="ECO:0000313" key="7">
    <source>
        <dbReference type="EMBL" id="AKL93578.1"/>
    </source>
</evidence>
<dbReference type="GO" id="GO:0046025">
    <property type="term" value="F:precorrin-6Y C5,15-methyltransferase (decarboxylating) activity"/>
    <property type="evidence" value="ECO:0007669"/>
    <property type="project" value="UniProtKB-EC"/>
</dbReference>
<dbReference type="RefSeq" id="WP_044824581.1">
    <property type="nucleotide sequence ID" value="NZ_CP009687.1"/>
</dbReference>
<dbReference type="EC" id="2.1.1.132" evidence="7"/>
<dbReference type="PANTHER" id="PTHR43182">
    <property type="entry name" value="COBALT-PRECORRIN-6B C(15)-METHYLTRANSFERASE (DECARBOXYLATING)"/>
    <property type="match status" value="1"/>
</dbReference>
<dbReference type="NCBIfam" id="TIGR02469">
    <property type="entry name" value="CbiT"/>
    <property type="match status" value="1"/>
</dbReference>
<dbReference type="InterPro" id="IPR025714">
    <property type="entry name" value="Methyltranfer_dom"/>
</dbReference>
<dbReference type="STRING" id="84022.CACET_c00600"/>
<dbReference type="UniPathway" id="UPA00148"/>
<dbReference type="OrthoDB" id="9780707at2"/>
<organism evidence="7 8">
    <name type="scientific">Clostridium aceticum</name>
    <dbReference type="NCBI Taxonomy" id="84022"/>
    <lineage>
        <taxon>Bacteria</taxon>
        <taxon>Bacillati</taxon>
        <taxon>Bacillota</taxon>
        <taxon>Clostridia</taxon>
        <taxon>Eubacteriales</taxon>
        <taxon>Clostridiaceae</taxon>
        <taxon>Clostridium</taxon>
    </lineage>
</organism>
<dbReference type="PATRIC" id="fig|84022.5.peg.3923"/>
<dbReference type="Pfam" id="PF13847">
    <property type="entry name" value="Methyltransf_31"/>
    <property type="match status" value="1"/>
</dbReference>
<dbReference type="PANTHER" id="PTHR43182:SF1">
    <property type="entry name" value="COBALT-PRECORRIN-7 C(5)-METHYLTRANSFERASE"/>
    <property type="match status" value="1"/>
</dbReference>
<keyword evidence="8" id="KW-1185">Reference proteome</keyword>
<dbReference type="Gene3D" id="3.40.50.150">
    <property type="entry name" value="Vaccinia Virus protein VP39"/>
    <property type="match status" value="1"/>
</dbReference>
<dbReference type="GO" id="GO:0008276">
    <property type="term" value="F:protein methyltransferase activity"/>
    <property type="evidence" value="ECO:0007669"/>
    <property type="project" value="InterPro"/>
</dbReference>
<dbReference type="InterPro" id="IPR029063">
    <property type="entry name" value="SAM-dependent_MTases_sf"/>
</dbReference>
<feature type="domain" description="Methyltransferase" evidence="6">
    <location>
        <begin position="41"/>
        <end position="152"/>
    </location>
</feature>
<evidence type="ECO:0000259" key="6">
    <source>
        <dbReference type="Pfam" id="PF13847"/>
    </source>
</evidence>
<comment type="pathway">
    <text evidence="1">Cofactor biosynthesis; adenosylcobalamin biosynthesis.</text>
</comment>
<reference evidence="7 8" key="1">
    <citation type="submission" date="2014-10" db="EMBL/GenBank/DDBJ databases">
        <title>Genome sequence of Clostridium aceticum DSM 1496.</title>
        <authorList>
            <person name="Poehlein A."/>
            <person name="Schiel-Bengelsdorf B."/>
            <person name="Gottschalk G."/>
            <person name="Duerre P."/>
            <person name="Daniel R."/>
        </authorList>
    </citation>
    <scope>NUCLEOTIDE SEQUENCE [LARGE SCALE GENOMIC DNA]</scope>
    <source>
        <strain evidence="7 8">DSM 1496</strain>
    </source>
</reference>
<protein>
    <submittedName>
        <fullName evidence="7">Precorrin-6Y C(5,15)-methyltransferase</fullName>
        <ecNumber evidence="7">2.1.1.132</ecNumber>
    </submittedName>
</protein>
<dbReference type="InterPro" id="IPR050714">
    <property type="entry name" value="Cobalamin_biosynth_MTase"/>
</dbReference>
<dbReference type="AlphaFoldDB" id="A0A0D8IA42"/>
<dbReference type="SUPFAM" id="SSF53335">
    <property type="entry name" value="S-adenosyl-L-methionine-dependent methyltransferases"/>
    <property type="match status" value="1"/>
</dbReference>
<keyword evidence="2" id="KW-0169">Cobalamin biosynthesis</keyword>
<name>A0A0D8IA42_9CLOT</name>
<keyword evidence="3 7" id="KW-0489">Methyltransferase</keyword>
<sequence>MDKKWEYNGFGIPDDYFVRGKAPMTKEEVRAVVLGKLRLKEDHIFVDVGAGTGSVSIEAALKLSKGKVYAIEYKEEALNLLAVNGKAFGVENLEILKGRAEEELKKITYFDRVFVGGSGGEIHWIIDYALEHLSEEGRIVVTAVTLETLTEAFKALKTKEFKDVEVVSVSVSKGRSTGNYTLMEAQNNIYVLSATKR</sequence>
<dbReference type="Proteomes" id="UP000035704">
    <property type="component" value="Chromosome"/>
</dbReference>